<dbReference type="Proteomes" id="UP000245507">
    <property type="component" value="Unassembled WGS sequence"/>
</dbReference>
<dbReference type="AlphaFoldDB" id="A0A316TAB3"/>
<evidence type="ECO:0000313" key="3">
    <source>
        <dbReference type="Proteomes" id="UP000245507"/>
    </source>
</evidence>
<proteinExistence type="predicted"/>
<accession>A0A316TAB3</accession>
<dbReference type="OrthoDB" id="3390620at2"/>
<dbReference type="RefSeq" id="WP_109696894.1">
    <property type="nucleotide sequence ID" value="NZ_QGDD01000010.1"/>
</dbReference>
<sequence length="164" mass="17758">MGLFGDWQRMYKANQRHLEQQGKPSSFFGQIADIPNQMREAADNTDLGLRMSRHLQLTNGEGLPAIAIVDGSWQVGTYANTSPVVRVTARVERADGTEPYVVTCDHVVAAMHMARMQPGSKLGVMVDPLNPADFAIDWIRTGQLGPPPPGSVPGPGAPGARREI</sequence>
<organism evidence="2 3">
    <name type="scientific">Nocardioides silvaticus</name>
    <dbReference type="NCBI Taxonomy" id="2201891"/>
    <lineage>
        <taxon>Bacteria</taxon>
        <taxon>Bacillati</taxon>
        <taxon>Actinomycetota</taxon>
        <taxon>Actinomycetes</taxon>
        <taxon>Propionibacteriales</taxon>
        <taxon>Nocardioidaceae</taxon>
        <taxon>Nocardioides</taxon>
    </lineage>
</organism>
<gene>
    <name evidence="2" type="ORF">DJ010_19480</name>
</gene>
<protein>
    <submittedName>
        <fullName evidence="2">Uncharacterized protein</fullName>
    </submittedName>
</protein>
<evidence type="ECO:0000313" key="2">
    <source>
        <dbReference type="EMBL" id="PWN01340.1"/>
    </source>
</evidence>
<comment type="caution">
    <text evidence="2">The sequence shown here is derived from an EMBL/GenBank/DDBJ whole genome shotgun (WGS) entry which is preliminary data.</text>
</comment>
<evidence type="ECO:0000256" key="1">
    <source>
        <dbReference type="SAM" id="MobiDB-lite"/>
    </source>
</evidence>
<feature type="compositionally biased region" description="Pro residues" evidence="1">
    <location>
        <begin position="145"/>
        <end position="156"/>
    </location>
</feature>
<name>A0A316TAB3_9ACTN</name>
<dbReference type="EMBL" id="QGDD01000010">
    <property type="protein sequence ID" value="PWN01340.1"/>
    <property type="molecule type" value="Genomic_DNA"/>
</dbReference>
<keyword evidence="3" id="KW-1185">Reference proteome</keyword>
<feature type="region of interest" description="Disordered" evidence="1">
    <location>
        <begin position="143"/>
        <end position="164"/>
    </location>
</feature>
<reference evidence="2 3" key="1">
    <citation type="submission" date="2018-05" db="EMBL/GenBank/DDBJ databases">
        <title>Nocardioides silvaticus genome.</title>
        <authorList>
            <person name="Li C."/>
            <person name="Wang G."/>
        </authorList>
    </citation>
    <scope>NUCLEOTIDE SEQUENCE [LARGE SCALE GENOMIC DNA]</scope>
    <source>
        <strain evidence="2 3">CCTCC AB 2018079</strain>
    </source>
</reference>